<keyword evidence="5" id="KW-0614">Plasmid</keyword>
<accession>A0A0B5NHZ1</accession>
<protein>
    <submittedName>
        <fullName evidence="4">Tetratricopeptide repeat family protein</fullName>
    </submittedName>
    <submittedName>
        <fullName evidence="5">Tetratricopeptide repeat protein</fullName>
    </submittedName>
</protein>
<proteinExistence type="predicted"/>
<dbReference type="Pfam" id="PF13424">
    <property type="entry name" value="TPR_12"/>
    <property type="match status" value="1"/>
</dbReference>
<dbReference type="KEGG" id="btw:BF38_6173"/>
<geneLocation type="plasmid" evidence="5 7">
    <name>unnamed1</name>
</geneLocation>
<keyword evidence="1" id="KW-0677">Repeat</keyword>
<dbReference type="Proteomes" id="UP000501107">
    <property type="component" value="Plasmid unnamed1"/>
</dbReference>
<sequence length="190" mass="21816">MSRNQPCPCGSGKKYKKCCLQKVSNPNRFAASFSSGGRVFARSVEPLQKPNDYVSLLDLGIFYKRRGLYEQAKEQCIKAIRVNPKHFQAYYNLGKVLYILGEYNQAVKSYKTALELGYDRVGDVMRHMGHALLDEKQSESEKHIVMHYLQSIDPFKKLAHKKPTNKEIDDYDAKCVVAARRYVELELADE</sequence>
<evidence type="ECO:0000313" key="7">
    <source>
        <dbReference type="Proteomes" id="UP000501107"/>
    </source>
</evidence>
<dbReference type="InterPro" id="IPR011990">
    <property type="entry name" value="TPR-like_helical_dom_sf"/>
</dbReference>
<dbReference type="PROSITE" id="PS50293">
    <property type="entry name" value="TPR_REGION"/>
    <property type="match status" value="1"/>
</dbReference>
<dbReference type="Proteomes" id="UP000031876">
    <property type="component" value="Plasmid 3"/>
</dbReference>
<dbReference type="SMART" id="SM00028">
    <property type="entry name" value="TPR"/>
    <property type="match status" value="2"/>
</dbReference>
<evidence type="ECO:0000256" key="3">
    <source>
        <dbReference type="PROSITE-ProRule" id="PRU00339"/>
    </source>
</evidence>
<dbReference type="RefSeq" id="WP_000089349.1">
    <property type="nucleotide sequence ID" value="NZ_CP009332.1"/>
</dbReference>
<dbReference type="EMBL" id="CP053977">
    <property type="protein sequence ID" value="QKH22477.1"/>
    <property type="molecule type" value="Genomic_DNA"/>
</dbReference>
<name>A0A0B5NHZ1_BACTU</name>
<dbReference type="PROSITE" id="PS50005">
    <property type="entry name" value="TPR"/>
    <property type="match status" value="2"/>
</dbReference>
<evidence type="ECO:0000256" key="2">
    <source>
        <dbReference type="ARBA" id="ARBA00022803"/>
    </source>
</evidence>
<dbReference type="PANTHER" id="PTHR44943:SF8">
    <property type="entry name" value="TPR REPEAT-CONTAINING PROTEIN MJ0263"/>
    <property type="match status" value="1"/>
</dbReference>
<dbReference type="Gene3D" id="1.25.40.10">
    <property type="entry name" value="Tetratricopeptide repeat domain"/>
    <property type="match status" value="1"/>
</dbReference>
<dbReference type="InterPro" id="IPR051685">
    <property type="entry name" value="Ycf3/AcsC/BcsC/TPR_MFPF"/>
</dbReference>
<geneLocation type="plasmid" evidence="4 6">
    <name>3</name>
</geneLocation>
<gene>
    <name evidence="4" type="ORF">BF38_6173</name>
    <name evidence="5" type="ORF">FOC89_00390</name>
</gene>
<dbReference type="InterPro" id="IPR004027">
    <property type="entry name" value="SEC_C_motif"/>
</dbReference>
<dbReference type="EMBL" id="CP009332">
    <property type="protein sequence ID" value="AJG73631.1"/>
    <property type="molecule type" value="Genomic_DNA"/>
</dbReference>
<evidence type="ECO:0000313" key="6">
    <source>
        <dbReference type="Proteomes" id="UP000031876"/>
    </source>
</evidence>
<evidence type="ECO:0000256" key="1">
    <source>
        <dbReference type="ARBA" id="ARBA00022737"/>
    </source>
</evidence>
<evidence type="ECO:0000313" key="5">
    <source>
        <dbReference type="EMBL" id="QKH22477.1"/>
    </source>
</evidence>
<dbReference type="Pfam" id="PF02810">
    <property type="entry name" value="SEC-C"/>
    <property type="match status" value="1"/>
</dbReference>
<dbReference type="AlphaFoldDB" id="A0A0B5NHZ1"/>
<evidence type="ECO:0000313" key="4">
    <source>
        <dbReference type="EMBL" id="AJG73631.1"/>
    </source>
</evidence>
<feature type="repeat" description="TPR" evidence="3">
    <location>
        <begin position="53"/>
        <end position="86"/>
    </location>
</feature>
<feature type="repeat" description="TPR" evidence="3">
    <location>
        <begin position="87"/>
        <end position="120"/>
    </location>
</feature>
<reference evidence="5 7" key="2">
    <citation type="submission" date="2020-05" db="EMBL/GenBank/DDBJ databases">
        <title>FDA dAtabase for Regulatory Grade micrObial Sequences (FDA-ARGOS): Supporting development and validation of Infectious Disease Dx tests.</title>
        <authorList>
            <person name="Nelson B."/>
            <person name="Plummer A."/>
            <person name="Tallon L."/>
            <person name="Sadzewicz L."/>
            <person name="Zhao X."/>
            <person name="Vavikolanu K."/>
            <person name="Mehta A."/>
            <person name="Aluvathingal J."/>
            <person name="Nadendla S."/>
            <person name="Myers T."/>
            <person name="Yan Y."/>
            <person name="Sichtig H."/>
        </authorList>
    </citation>
    <scope>NUCLEOTIDE SEQUENCE [LARGE SCALE GENOMIC DNA]</scope>
    <source>
        <strain evidence="5 7">FDAARGOS_795</strain>
        <plasmid evidence="5 7">unnamed1</plasmid>
    </source>
</reference>
<dbReference type="Gene3D" id="3.10.450.50">
    <property type="match status" value="1"/>
</dbReference>
<organism evidence="5 7">
    <name type="scientific">Bacillus thuringiensis</name>
    <dbReference type="NCBI Taxonomy" id="1428"/>
    <lineage>
        <taxon>Bacteria</taxon>
        <taxon>Bacillati</taxon>
        <taxon>Bacillota</taxon>
        <taxon>Bacilli</taxon>
        <taxon>Bacillales</taxon>
        <taxon>Bacillaceae</taxon>
        <taxon>Bacillus</taxon>
        <taxon>Bacillus cereus group</taxon>
    </lineage>
</organism>
<dbReference type="SUPFAM" id="SSF48452">
    <property type="entry name" value="TPR-like"/>
    <property type="match status" value="1"/>
</dbReference>
<keyword evidence="2 3" id="KW-0802">TPR repeat</keyword>
<dbReference type="SUPFAM" id="SSF103642">
    <property type="entry name" value="Sec-C motif"/>
    <property type="match status" value="1"/>
</dbReference>
<reference evidence="4 6" key="1">
    <citation type="journal article" date="2015" name="Genome Announc.">
        <title>Complete genome sequences for 35 biothreat assay-relevant bacillus species.</title>
        <authorList>
            <person name="Johnson S.L."/>
            <person name="Daligault H.E."/>
            <person name="Davenport K.W."/>
            <person name="Jaissle J."/>
            <person name="Frey K.G."/>
            <person name="Ladner J.T."/>
            <person name="Broomall S.M."/>
            <person name="Bishop-Lilly K.A."/>
            <person name="Bruce D.C."/>
            <person name="Gibbons H.S."/>
            <person name="Coyne S.R."/>
            <person name="Lo C.C."/>
            <person name="Meincke L."/>
            <person name="Munk A.C."/>
            <person name="Koroleva G.I."/>
            <person name="Rosenzweig C.N."/>
            <person name="Palacios G.F."/>
            <person name="Redden C.L."/>
            <person name="Minogue T.D."/>
            <person name="Chain P.S."/>
        </authorList>
    </citation>
    <scope>NUCLEOTIDE SEQUENCE [LARGE SCALE GENOMIC DNA]</scope>
    <source>
        <strain evidence="4 6">HD1011</strain>
        <plasmid evidence="4 6">3</plasmid>
    </source>
</reference>
<dbReference type="InterPro" id="IPR019734">
    <property type="entry name" value="TPR_rpt"/>
</dbReference>
<dbReference type="PANTHER" id="PTHR44943">
    <property type="entry name" value="CELLULOSE SYNTHASE OPERON PROTEIN C"/>
    <property type="match status" value="1"/>
</dbReference>